<organism evidence="2 3">
    <name type="scientific">Xanthomonas phage OP2</name>
    <dbReference type="NCBI Taxonomy" id="331627"/>
    <lineage>
        <taxon>Viruses</taxon>
        <taxon>Duplodnaviria</taxon>
        <taxon>Heunggongvirae</taxon>
        <taxon>Uroviricota</taxon>
        <taxon>Caudoviricetes</taxon>
        <taxon>Kantovirinae</taxon>
        <taxon>Tsukubavirus</taxon>
        <taxon>Tsukubavirus OP2</taxon>
    </lineage>
</organism>
<dbReference type="GeneID" id="5142529"/>
<protein>
    <recommendedName>
        <fullName evidence="1">dATP/dGTP diphosphohydrolase N-terminal domain-containing protein</fullName>
    </recommendedName>
</protein>
<evidence type="ECO:0000313" key="3">
    <source>
        <dbReference type="Proteomes" id="UP000001238"/>
    </source>
</evidence>
<accession>Q2NPA9</accession>
<dbReference type="OrthoDB" id="10560at10239"/>
<reference evidence="2 3" key="1">
    <citation type="journal article" date="2006" name="J. Gen. Plant Pathol.">
        <title>Sequence analysis of the genome of OP2, a lytic bacteriophage of Xanthomonas oryzae pv. oryzae.</title>
        <authorList>
            <person name="Inoue Y."/>
            <person name="Matsuura T."/>
            <person name="Ohara T."/>
            <person name="Azegami K."/>
        </authorList>
    </citation>
    <scope>NUCLEOTIDE SEQUENCE [LARGE SCALE GENOMIC DNA]</scope>
</reference>
<dbReference type="InterPro" id="IPR044038">
    <property type="entry name" value="dATP/dGTP_diPOhydrolase_N"/>
</dbReference>
<evidence type="ECO:0000259" key="1">
    <source>
        <dbReference type="Pfam" id="PF18909"/>
    </source>
</evidence>
<dbReference type="KEGG" id="vg:5142529"/>
<dbReference type="EMBL" id="AP008986">
    <property type="protein sequence ID" value="BAE72787.1"/>
    <property type="molecule type" value="Genomic_DNA"/>
</dbReference>
<proteinExistence type="predicted"/>
<keyword evidence="3" id="KW-1185">Reference proteome</keyword>
<dbReference type="Proteomes" id="UP000001238">
    <property type="component" value="Segment"/>
</dbReference>
<sequence length="208" mass="23199">MNESTGRKFDVGKLQPRLLHEGMPRALSALVDVLTFGAAKYDAHNWLNVANGIERYQDASYRHDNLRCQGELCDRESGLRHRAHHIINELFVLELELRATEHSLATRGVSTPEPAPELDPDPAPEPVPLGEREILAGAFYPTALCLRSMRLTGVRLRSKFVRRPPNGMHRGLFGTEEAAEAVREKASRCTGGADVYAVVPVYKENFDV</sequence>
<dbReference type="Pfam" id="PF18909">
    <property type="entry name" value="dGTP_diPhyd_N"/>
    <property type="match status" value="1"/>
</dbReference>
<name>Q2NPA9_9CAUD</name>
<reference evidence="3" key="2">
    <citation type="journal article" date="2006" name="J. Gen. Plant Pathol.">
        <title>Sequence analysis of the genome of OP2, a lytic bacteriophage of Xanthomonas oryzae pv. oryzae..</title>
        <authorList>
            <person name="Inoue Y."/>
            <person name="Matsuura T."/>
            <person name="Ohara T."/>
            <person name="Azegami K."/>
        </authorList>
    </citation>
    <scope>NUCLEOTIDE SEQUENCE [LARGE SCALE GENOMIC DNA]</scope>
</reference>
<evidence type="ECO:0000313" key="2">
    <source>
        <dbReference type="EMBL" id="BAE72787.1"/>
    </source>
</evidence>
<feature type="domain" description="dATP/dGTP diphosphohydrolase N-terminal" evidence="1">
    <location>
        <begin position="4"/>
        <end position="101"/>
    </location>
</feature>
<dbReference type="RefSeq" id="YP_453640.1">
    <property type="nucleotide sequence ID" value="NC_007710.1"/>
</dbReference>